<feature type="domain" description="CUB" evidence="3">
    <location>
        <begin position="63"/>
        <end position="183"/>
    </location>
</feature>
<dbReference type="InterPro" id="IPR053207">
    <property type="entry name" value="Non-NMDA_GluR_Accessory"/>
</dbReference>
<dbReference type="PANTHER" id="PTHR47537">
    <property type="entry name" value="CUBILIN"/>
    <property type="match status" value="1"/>
</dbReference>
<dbReference type="Gene3D" id="2.60.120.290">
    <property type="entry name" value="Spermadhesin, CUB domain"/>
    <property type="match status" value="1"/>
</dbReference>
<reference evidence="4 5" key="1">
    <citation type="journal article" date="2014" name="Nat. Commun.">
        <title>Molecular traces of alternative social organization in a termite genome.</title>
        <authorList>
            <person name="Terrapon N."/>
            <person name="Li C."/>
            <person name="Robertson H.M."/>
            <person name="Ji L."/>
            <person name="Meng X."/>
            <person name="Booth W."/>
            <person name="Chen Z."/>
            <person name="Childers C.P."/>
            <person name="Glastad K.M."/>
            <person name="Gokhale K."/>
            <person name="Gowin J."/>
            <person name="Gronenberg W."/>
            <person name="Hermansen R.A."/>
            <person name="Hu H."/>
            <person name="Hunt B.G."/>
            <person name="Huylmans A.K."/>
            <person name="Khalil S.M."/>
            <person name="Mitchell R.D."/>
            <person name="Munoz-Torres M.C."/>
            <person name="Mustard J.A."/>
            <person name="Pan H."/>
            <person name="Reese J.T."/>
            <person name="Scharf M.E."/>
            <person name="Sun F."/>
            <person name="Vogel H."/>
            <person name="Xiao J."/>
            <person name="Yang W."/>
            <person name="Yang Z."/>
            <person name="Yang Z."/>
            <person name="Zhou J."/>
            <person name="Zhu J."/>
            <person name="Brent C.S."/>
            <person name="Elsik C.G."/>
            <person name="Goodisman M.A."/>
            <person name="Liberles D.A."/>
            <person name="Roe R.M."/>
            <person name="Vargo E.L."/>
            <person name="Vilcinskas A."/>
            <person name="Wang J."/>
            <person name="Bornberg-Bauer E."/>
            <person name="Korb J."/>
            <person name="Zhang G."/>
            <person name="Liebig J."/>
        </authorList>
    </citation>
    <scope>NUCLEOTIDE SEQUENCE [LARGE SCALE GENOMIC DNA]</scope>
    <source>
        <tissue evidence="4">Whole organism</tissue>
    </source>
</reference>
<dbReference type="EMBL" id="KK852752">
    <property type="protein sequence ID" value="KDR17108.1"/>
    <property type="molecule type" value="Genomic_DNA"/>
</dbReference>
<dbReference type="GO" id="GO:0005886">
    <property type="term" value="C:plasma membrane"/>
    <property type="evidence" value="ECO:0007669"/>
    <property type="project" value="TreeGrafter"/>
</dbReference>
<dbReference type="InterPro" id="IPR000859">
    <property type="entry name" value="CUB_dom"/>
</dbReference>
<keyword evidence="5" id="KW-1185">Reference proteome</keyword>
<dbReference type="eggNOG" id="KOG0031">
    <property type="taxonomic scope" value="Eukaryota"/>
</dbReference>
<gene>
    <name evidence="4" type="ORF">L798_08956</name>
</gene>
<dbReference type="InParanoid" id="A0A067RBD3"/>
<dbReference type="Proteomes" id="UP000027135">
    <property type="component" value="Unassembled WGS sequence"/>
</dbReference>
<dbReference type="AlphaFoldDB" id="A0A067RBD3"/>
<evidence type="ECO:0000313" key="5">
    <source>
        <dbReference type="Proteomes" id="UP000027135"/>
    </source>
</evidence>
<dbReference type="PROSITE" id="PS01180">
    <property type="entry name" value="CUB"/>
    <property type="match status" value="1"/>
</dbReference>
<proteinExistence type="predicted"/>
<dbReference type="OMA" id="GVMPCEA"/>
<protein>
    <submittedName>
        <fullName evidence="4">Neuropilin and tolloid-like protein 2</fullName>
    </submittedName>
</protein>
<keyword evidence="1" id="KW-1015">Disulfide bond</keyword>
<dbReference type="Pfam" id="PF00431">
    <property type="entry name" value="CUB"/>
    <property type="match status" value="1"/>
</dbReference>
<dbReference type="InterPro" id="IPR035914">
    <property type="entry name" value="Sperma_CUB_dom_sf"/>
</dbReference>
<comment type="caution">
    <text evidence="2">Lacks conserved residue(s) required for the propagation of feature annotation.</text>
</comment>
<organism evidence="4 5">
    <name type="scientific">Zootermopsis nevadensis</name>
    <name type="common">Dampwood termite</name>
    <dbReference type="NCBI Taxonomy" id="136037"/>
    <lineage>
        <taxon>Eukaryota</taxon>
        <taxon>Metazoa</taxon>
        <taxon>Ecdysozoa</taxon>
        <taxon>Arthropoda</taxon>
        <taxon>Hexapoda</taxon>
        <taxon>Insecta</taxon>
        <taxon>Pterygota</taxon>
        <taxon>Neoptera</taxon>
        <taxon>Polyneoptera</taxon>
        <taxon>Dictyoptera</taxon>
        <taxon>Blattodea</taxon>
        <taxon>Blattoidea</taxon>
        <taxon>Termitoidae</taxon>
        <taxon>Termopsidae</taxon>
        <taxon>Zootermopsis</taxon>
    </lineage>
</organism>
<dbReference type="PANTHER" id="PTHR47537:SF2">
    <property type="entry name" value="CUBILIN"/>
    <property type="match status" value="1"/>
</dbReference>
<accession>A0A067RBD3</accession>
<evidence type="ECO:0000313" key="4">
    <source>
        <dbReference type="EMBL" id="KDR17108.1"/>
    </source>
</evidence>
<sequence>MIIVLMMEAARTFEMLVGVCQTVRRYNPIKTAFLGLTAVTTRNMSSVLGMFQTDGQKLPGTMCDHQFISSNYSLTRGRFYSPRYPSSYPKNIKCAYRFRGRLKERIRIVFEEVTLQKGDLSCLNRADVIKVYDGRSSSAPAITVLCNEASELEVLSTGPDLYIEFVANSEWPGQGFKSSFQFQPIDSITSDSPSTGVQNDLRHLHGTVDNGEQMSNKRRLNLMKPILYYWFPLFMTRRKKTKIKRTALFPTHSIYLREKESGVDEGGILDKIAAGLNRT</sequence>
<dbReference type="CDD" id="cd00041">
    <property type="entry name" value="CUB"/>
    <property type="match status" value="1"/>
</dbReference>
<name>A0A067RBD3_ZOONE</name>
<evidence type="ECO:0000259" key="3">
    <source>
        <dbReference type="PROSITE" id="PS01180"/>
    </source>
</evidence>
<dbReference type="STRING" id="136037.A0A067RBD3"/>
<evidence type="ECO:0000256" key="1">
    <source>
        <dbReference type="ARBA" id="ARBA00023157"/>
    </source>
</evidence>
<dbReference type="SMART" id="SM00042">
    <property type="entry name" value="CUB"/>
    <property type="match status" value="1"/>
</dbReference>
<evidence type="ECO:0000256" key="2">
    <source>
        <dbReference type="PROSITE-ProRule" id="PRU00059"/>
    </source>
</evidence>
<dbReference type="SUPFAM" id="SSF49854">
    <property type="entry name" value="Spermadhesin, CUB domain"/>
    <property type="match status" value="1"/>
</dbReference>